<protein>
    <submittedName>
        <fullName evidence="2">Hydroxyethylthiazole kinase</fullName>
    </submittedName>
</protein>
<dbReference type="Proteomes" id="UP000095282">
    <property type="component" value="Unplaced"/>
</dbReference>
<reference evidence="2" key="1">
    <citation type="submission" date="2016-11" db="UniProtKB">
        <authorList>
            <consortium name="WormBaseParasite"/>
        </authorList>
    </citation>
    <scope>IDENTIFICATION</scope>
</reference>
<accession>A0A1I7V4K0</accession>
<keyword evidence="1" id="KW-1185">Reference proteome</keyword>
<proteinExistence type="predicted"/>
<evidence type="ECO:0000313" key="2">
    <source>
        <dbReference type="WBParaSite" id="Csp11.Scaffold65.g410.t1"/>
    </source>
</evidence>
<dbReference type="AlphaFoldDB" id="A0A1I7V4K0"/>
<sequence>LINRIGRVNADKTAECGLSCTTPTMEELSTHIIQAKQSRNL</sequence>
<dbReference type="WBParaSite" id="Csp11.Scaffold65.g410.t1">
    <property type="protein sequence ID" value="Csp11.Scaffold65.g410.t1"/>
    <property type="gene ID" value="Csp11.Scaffold65.g410"/>
</dbReference>
<name>A0A1I7V4K0_9PELO</name>
<evidence type="ECO:0000313" key="1">
    <source>
        <dbReference type="Proteomes" id="UP000095282"/>
    </source>
</evidence>
<organism evidence="1 2">
    <name type="scientific">Caenorhabditis tropicalis</name>
    <dbReference type="NCBI Taxonomy" id="1561998"/>
    <lineage>
        <taxon>Eukaryota</taxon>
        <taxon>Metazoa</taxon>
        <taxon>Ecdysozoa</taxon>
        <taxon>Nematoda</taxon>
        <taxon>Chromadorea</taxon>
        <taxon>Rhabditida</taxon>
        <taxon>Rhabditina</taxon>
        <taxon>Rhabditomorpha</taxon>
        <taxon>Rhabditoidea</taxon>
        <taxon>Rhabditidae</taxon>
        <taxon>Peloderinae</taxon>
        <taxon>Caenorhabditis</taxon>
    </lineage>
</organism>